<evidence type="ECO:0000313" key="2">
    <source>
        <dbReference type="Proteomes" id="UP001157502"/>
    </source>
</evidence>
<sequence length="137" mass="14974">MDRPGRVERCGERGVLLQESRGAHEPEPRVGGYGAFREDLATFSTAASNGIAARIKGVSRGSQMARVGAYGPLDVIDTGDPRKPQAPVWPQTSFHTDSTQIRDRPRPNIRRYVQQLSGGLRAGEEGTQAENTRQDSK</sequence>
<organism evidence="1 2">
    <name type="scientific">Dallia pectoralis</name>
    <name type="common">Alaska blackfish</name>
    <dbReference type="NCBI Taxonomy" id="75939"/>
    <lineage>
        <taxon>Eukaryota</taxon>
        <taxon>Metazoa</taxon>
        <taxon>Chordata</taxon>
        <taxon>Craniata</taxon>
        <taxon>Vertebrata</taxon>
        <taxon>Euteleostomi</taxon>
        <taxon>Actinopterygii</taxon>
        <taxon>Neopterygii</taxon>
        <taxon>Teleostei</taxon>
        <taxon>Protacanthopterygii</taxon>
        <taxon>Esociformes</taxon>
        <taxon>Umbridae</taxon>
        <taxon>Dallia</taxon>
    </lineage>
</organism>
<reference evidence="1" key="1">
    <citation type="submission" date="2021-05" db="EMBL/GenBank/DDBJ databases">
        <authorList>
            <person name="Pan Q."/>
            <person name="Jouanno E."/>
            <person name="Zahm M."/>
            <person name="Klopp C."/>
            <person name="Cabau C."/>
            <person name="Louis A."/>
            <person name="Berthelot C."/>
            <person name="Parey E."/>
            <person name="Roest Crollius H."/>
            <person name="Montfort J."/>
            <person name="Robinson-Rechavi M."/>
            <person name="Bouchez O."/>
            <person name="Lampietro C."/>
            <person name="Lopez Roques C."/>
            <person name="Donnadieu C."/>
            <person name="Postlethwait J."/>
            <person name="Bobe J."/>
            <person name="Dillon D."/>
            <person name="Chandos A."/>
            <person name="von Hippel F."/>
            <person name="Guiguen Y."/>
        </authorList>
    </citation>
    <scope>NUCLEOTIDE SEQUENCE</scope>
    <source>
        <strain evidence="1">YG-Jan2019</strain>
    </source>
</reference>
<protein>
    <submittedName>
        <fullName evidence="1">Uncharacterized protein</fullName>
    </submittedName>
</protein>
<keyword evidence="2" id="KW-1185">Reference proteome</keyword>
<gene>
    <name evidence="1" type="ORF">DPEC_G00081130</name>
</gene>
<name>A0ACC2GYU5_DALPE</name>
<comment type="caution">
    <text evidence="1">The sequence shown here is derived from an EMBL/GenBank/DDBJ whole genome shotgun (WGS) entry which is preliminary data.</text>
</comment>
<evidence type="ECO:0000313" key="1">
    <source>
        <dbReference type="EMBL" id="KAJ8008700.1"/>
    </source>
</evidence>
<accession>A0ACC2GYU5</accession>
<dbReference type="EMBL" id="CM055734">
    <property type="protein sequence ID" value="KAJ8008700.1"/>
    <property type="molecule type" value="Genomic_DNA"/>
</dbReference>
<proteinExistence type="predicted"/>
<dbReference type="Proteomes" id="UP001157502">
    <property type="component" value="Chromosome 7"/>
</dbReference>